<keyword evidence="4" id="KW-0067">ATP-binding</keyword>
<dbReference type="GO" id="GO:0005524">
    <property type="term" value="F:ATP binding"/>
    <property type="evidence" value="ECO:0007669"/>
    <property type="project" value="UniProtKB-KW"/>
</dbReference>
<keyword evidence="1" id="KW-0547">Nucleotide-binding</keyword>
<reference evidence="7" key="2">
    <citation type="submission" date="2020-09" db="EMBL/GenBank/DDBJ databases">
        <authorList>
            <person name="Sun Q."/>
            <person name="Zhou Y."/>
        </authorList>
    </citation>
    <scope>NUCLEOTIDE SEQUENCE</scope>
    <source>
        <strain evidence="7">CGMCC 4.7278</strain>
    </source>
</reference>
<evidence type="ECO:0000313" key="8">
    <source>
        <dbReference type="Proteomes" id="UP000612956"/>
    </source>
</evidence>
<dbReference type="Pfam" id="PF22590">
    <property type="entry name" value="Cas3-like_C_2"/>
    <property type="match status" value="1"/>
</dbReference>
<keyword evidence="8" id="KW-1185">Reference proteome</keyword>
<dbReference type="Proteomes" id="UP000612956">
    <property type="component" value="Unassembled WGS sequence"/>
</dbReference>
<dbReference type="PROSITE" id="PS51643">
    <property type="entry name" value="HD_CAS3"/>
    <property type="match status" value="1"/>
</dbReference>
<dbReference type="InterPro" id="IPR027417">
    <property type="entry name" value="P-loop_NTPase"/>
</dbReference>
<accession>A0A917QG80</accession>
<dbReference type="GO" id="GO:0051607">
    <property type="term" value="P:defense response to virus"/>
    <property type="evidence" value="ECO:0007669"/>
    <property type="project" value="UniProtKB-KW"/>
</dbReference>
<comment type="caution">
    <text evidence="7">The sequence shown here is derived from an EMBL/GenBank/DDBJ whole genome shotgun (WGS) entry which is preliminary data.</text>
</comment>
<dbReference type="Gene3D" id="3.40.50.300">
    <property type="entry name" value="P-loop containing nucleotide triphosphate hydrolases"/>
    <property type="match status" value="2"/>
</dbReference>
<name>A0A917QG80_9NOCA</name>
<dbReference type="InterPro" id="IPR011545">
    <property type="entry name" value="DEAD/DEAH_box_helicase_dom"/>
</dbReference>
<dbReference type="GO" id="GO:0004386">
    <property type="term" value="F:helicase activity"/>
    <property type="evidence" value="ECO:0007669"/>
    <property type="project" value="UniProtKB-KW"/>
</dbReference>
<dbReference type="InterPro" id="IPR006483">
    <property type="entry name" value="CRISPR-assoc_Cas3_HD"/>
</dbReference>
<protein>
    <submittedName>
        <fullName evidence="7">CRISPR-associated helicase/endonuclease Cas3</fullName>
    </submittedName>
</protein>
<evidence type="ECO:0000256" key="5">
    <source>
        <dbReference type="ARBA" id="ARBA00023118"/>
    </source>
</evidence>
<dbReference type="InterPro" id="IPR014001">
    <property type="entry name" value="Helicase_ATP-bd"/>
</dbReference>
<evidence type="ECO:0000256" key="3">
    <source>
        <dbReference type="ARBA" id="ARBA00022806"/>
    </source>
</evidence>
<evidence type="ECO:0000256" key="4">
    <source>
        <dbReference type="ARBA" id="ARBA00022840"/>
    </source>
</evidence>
<proteinExistence type="predicted"/>
<dbReference type="Pfam" id="PF00270">
    <property type="entry name" value="DEAD"/>
    <property type="match status" value="1"/>
</dbReference>
<evidence type="ECO:0000256" key="2">
    <source>
        <dbReference type="ARBA" id="ARBA00022801"/>
    </source>
</evidence>
<dbReference type="SUPFAM" id="SSF52540">
    <property type="entry name" value="P-loop containing nucleoside triphosphate hydrolases"/>
    <property type="match status" value="1"/>
</dbReference>
<dbReference type="InterPro" id="IPR006474">
    <property type="entry name" value="Helicase_Cas3_CRISPR-ass_core"/>
</dbReference>
<reference evidence="7" key="1">
    <citation type="journal article" date="2014" name="Int. J. Syst. Evol. Microbiol.">
        <title>Complete genome sequence of Corynebacterium casei LMG S-19264T (=DSM 44701T), isolated from a smear-ripened cheese.</title>
        <authorList>
            <consortium name="US DOE Joint Genome Institute (JGI-PGF)"/>
            <person name="Walter F."/>
            <person name="Albersmeier A."/>
            <person name="Kalinowski J."/>
            <person name="Ruckert C."/>
        </authorList>
    </citation>
    <scope>NUCLEOTIDE SEQUENCE</scope>
    <source>
        <strain evidence="7">CGMCC 4.7278</strain>
    </source>
</reference>
<keyword evidence="5" id="KW-0051">Antiviral defense</keyword>
<dbReference type="GO" id="GO:0003676">
    <property type="term" value="F:nucleic acid binding"/>
    <property type="evidence" value="ECO:0007669"/>
    <property type="project" value="InterPro"/>
</dbReference>
<dbReference type="GO" id="GO:0016787">
    <property type="term" value="F:hydrolase activity"/>
    <property type="evidence" value="ECO:0007669"/>
    <property type="project" value="UniProtKB-KW"/>
</dbReference>
<feature type="domain" description="HD Cas3-type" evidence="6">
    <location>
        <begin position="1"/>
        <end position="90"/>
    </location>
</feature>
<dbReference type="NCBIfam" id="TIGR01587">
    <property type="entry name" value="cas3_core"/>
    <property type="match status" value="1"/>
</dbReference>
<sequence>MVHPAADYASMAVLGHHGGLTALDDLEDLLDADPEGEYGEVVHRFLDEVPEALGIIEGDKLVPAGWNKDPMTREVGVRLVFSALVDADHLDTGAHQRGLSGPQVAPPADMVALADRFEQRRLARIAARNPGVVVPSRTDQLRAQVYEATMAAADRAPGIFRLAAPTGLGKTFAQGIFGLRHAARWGKSRVIVAVPFTTVTEQNAATYRDLLDTDDDPVVLEHHSSVRFDAEDDAQTPTQATRNDRWTRLAAENWDAPFVVTTNVQLFESLFGRKPSQIRKVHRLANSVLILDEVQALPPHLLLPMLSALRTLVEQFGTTVLLTSATQPEFQSLSVWKYGTDGGPLVIDEIIEDPQSLFERARRVTYDLRLTTRMAWPEVAHELAGKKQVLTIVNSIADARTLYQLLTGADIDTFHLSKRLAPAHRRAVLDRVITQLSAQLPAVVVATTLVEAGVDVSFPEVWRALGPADSIQQAGGRANRNGEIAEGGRVVVFDPVDGKRPREYEAACGLTSIHFGQGAAELDDQRVLARYYTELYAQLQLDHRPTNRRYWNAGQTIQHYRQKLDYRSVADGPLIDPGRGGKRNRKKAFRMIDDDSVPVVVPDEAHQPAIDAMVAQLSSGTVISAGTLRELQPWIVELPRIIAARTDVRAQITPVVGDLGVWHGSYDWDAQTCRGVGIDEGDFDSVL</sequence>
<evidence type="ECO:0000259" key="6">
    <source>
        <dbReference type="PROSITE" id="PS51643"/>
    </source>
</evidence>
<dbReference type="EMBL" id="BMMW01000002">
    <property type="protein sequence ID" value="GGK49227.1"/>
    <property type="molecule type" value="Genomic_DNA"/>
</dbReference>
<evidence type="ECO:0000313" key="7">
    <source>
        <dbReference type="EMBL" id="GGK49227.1"/>
    </source>
</evidence>
<organism evidence="7 8">
    <name type="scientific">Nocardia camponoti</name>
    <dbReference type="NCBI Taxonomy" id="1616106"/>
    <lineage>
        <taxon>Bacteria</taxon>
        <taxon>Bacillati</taxon>
        <taxon>Actinomycetota</taxon>
        <taxon>Actinomycetes</taxon>
        <taxon>Mycobacteriales</taxon>
        <taxon>Nocardiaceae</taxon>
        <taxon>Nocardia</taxon>
    </lineage>
</organism>
<keyword evidence="2" id="KW-0378">Hydrolase</keyword>
<keyword evidence="3" id="KW-0347">Helicase</keyword>
<dbReference type="AlphaFoldDB" id="A0A917QG80"/>
<dbReference type="CDD" id="cd17930">
    <property type="entry name" value="DEXHc_cas3"/>
    <property type="match status" value="1"/>
</dbReference>
<gene>
    <name evidence="7" type="ORF">GCM10011591_20780</name>
</gene>
<dbReference type="InterPro" id="IPR054712">
    <property type="entry name" value="Cas3-like_dom"/>
</dbReference>
<dbReference type="SMART" id="SM00487">
    <property type="entry name" value="DEXDc"/>
    <property type="match status" value="1"/>
</dbReference>
<evidence type="ECO:0000256" key="1">
    <source>
        <dbReference type="ARBA" id="ARBA00022741"/>
    </source>
</evidence>